<dbReference type="InterPro" id="IPR010982">
    <property type="entry name" value="Lambda_DNA-bd_dom_sf"/>
</dbReference>
<organism evidence="2 3">
    <name type="scientific">Collinsella acetigenes</name>
    <dbReference type="NCBI Taxonomy" id="2713419"/>
    <lineage>
        <taxon>Bacteria</taxon>
        <taxon>Bacillati</taxon>
        <taxon>Actinomycetota</taxon>
        <taxon>Coriobacteriia</taxon>
        <taxon>Coriobacteriales</taxon>
        <taxon>Coriobacteriaceae</taxon>
        <taxon>Collinsella</taxon>
    </lineage>
</organism>
<dbReference type="CDD" id="cd00093">
    <property type="entry name" value="HTH_XRE"/>
    <property type="match status" value="1"/>
</dbReference>
<gene>
    <name evidence="2" type="ORF">HF320_00275</name>
</gene>
<dbReference type="RefSeq" id="WP_169276574.1">
    <property type="nucleotide sequence ID" value="NZ_JABBCP010000001.1"/>
</dbReference>
<dbReference type="Pfam" id="PF01381">
    <property type="entry name" value="HTH_3"/>
    <property type="match status" value="1"/>
</dbReference>
<sequence>MDENTDSMTPAEELKHMRELYGMKRSEFCEHFGIPLRSLQHWEIGDRKPAPFLVFLIRKVYDLEQENKYLQECIDTLDRQNDELKALIKSQANTQ</sequence>
<dbReference type="AlphaFoldDB" id="A0A7X9UA92"/>
<dbReference type="GO" id="GO:0003677">
    <property type="term" value="F:DNA binding"/>
    <property type="evidence" value="ECO:0007669"/>
    <property type="project" value="InterPro"/>
</dbReference>
<reference evidence="2 3" key="1">
    <citation type="submission" date="2020-04" db="EMBL/GenBank/DDBJ databases">
        <title>Collinsella sp. KGMB02528 nov., an anaerobic actinobacterium isolated from human feces.</title>
        <authorList>
            <person name="Han K.-I."/>
            <person name="Eom M.K."/>
            <person name="Kim J.-S."/>
            <person name="Lee K.C."/>
            <person name="Suh M.K."/>
            <person name="Park S.-H."/>
            <person name="Lee J.H."/>
            <person name="Kang S.W."/>
            <person name="Park J.-E."/>
            <person name="Oh B.S."/>
            <person name="Yu S.Y."/>
            <person name="Choi S.-H."/>
            <person name="Lee D.H."/>
            <person name="Yoon H."/>
            <person name="Kim B.-Y."/>
            <person name="Lee J.H."/>
            <person name="Lee J.-S."/>
        </authorList>
    </citation>
    <scope>NUCLEOTIDE SEQUENCE [LARGE SCALE GENOMIC DNA]</scope>
    <source>
        <strain evidence="2 3">KGMB02528</strain>
    </source>
</reference>
<evidence type="ECO:0000313" key="3">
    <source>
        <dbReference type="Proteomes" id="UP000546970"/>
    </source>
</evidence>
<comment type="caution">
    <text evidence="2">The sequence shown here is derived from an EMBL/GenBank/DDBJ whole genome shotgun (WGS) entry which is preliminary data.</text>
</comment>
<dbReference type="SUPFAM" id="SSF47413">
    <property type="entry name" value="lambda repressor-like DNA-binding domains"/>
    <property type="match status" value="1"/>
</dbReference>
<protein>
    <submittedName>
        <fullName evidence="2">Helix-turn-helix domain-containing protein</fullName>
    </submittedName>
</protein>
<evidence type="ECO:0000259" key="1">
    <source>
        <dbReference type="PROSITE" id="PS50943"/>
    </source>
</evidence>
<dbReference type="EMBL" id="JABBCP010000001">
    <property type="protein sequence ID" value="NMF54779.1"/>
    <property type="molecule type" value="Genomic_DNA"/>
</dbReference>
<proteinExistence type="predicted"/>
<name>A0A7X9UA92_9ACTN</name>
<dbReference type="Proteomes" id="UP000546970">
    <property type="component" value="Unassembled WGS sequence"/>
</dbReference>
<evidence type="ECO:0000313" key="2">
    <source>
        <dbReference type="EMBL" id="NMF54779.1"/>
    </source>
</evidence>
<keyword evidence="3" id="KW-1185">Reference proteome</keyword>
<accession>A0A7X9UA92</accession>
<dbReference type="InterPro" id="IPR001387">
    <property type="entry name" value="Cro/C1-type_HTH"/>
</dbReference>
<dbReference type="PROSITE" id="PS50943">
    <property type="entry name" value="HTH_CROC1"/>
    <property type="match status" value="1"/>
</dbReference>
<feature type="domain" description="HTH cro/C1-type" evidence="1">
    <location>
        <begin position="14"/>
        <end position="68"/>
    </location>
</feature>
<dbReference type="Gene3D" id="1.10.260.40">
    <property type="entry name" value="lambda repressor-like DNA-binding domains"/>
    <property type="match status" value="1"/>
</dbReference>